<feature type="binding site" evidence="7">
    <location>
        <position position="73"/>
    </location>
    <ligand>
        <name>substrate</name>
    </ligand>
</feature>
<keyword evidence="7" id="KW-0963">Cytoplasm</keyword>
<dbReference type="GO" id="GO:0005829">
    <property type="term" value="C:cytosol"/>
    <property type="evidence" value="ECO:0007669"/>
    <property type="project" value="TreeGrafter"/>
</dbReference>
<comment type="pathway">
    <text evidence="1 7 8">Porphyrin-containing compound metabolism; protoporphyrin-IX biosynthesis; coproporphyrinogen-III from 5-aminolevulinate: step 4/4.</text>
</comment>
<dbReference type="UniPathway" id="UPA00251">
    <property type="reaction ID" value="UER00321"/>
</dbReference>
<dbReference type="Pfam" id="PF01208">
    <property type="entry name" value="URO-D"/>
    <property type="match status" value="1"/>
</dbReference>
<dbReference type="RefSeq" id="WP_058732828.1">
    <property type="nucleotide sequence ID" value="NZ_LDTD01000038.1"/>
</dbReference>
<feature type="binding site" evidence="7">
    <location>
        <position position="318"/>
    </location>
    <ligand>
        <name>substrate</name>
    </ligand>
</feature>
<keyword evidence="6 7" id="KW-0627">Porphyrin biosynthesis</keyword>
<dbReference type="EMBL" id="LDTD01000038">
    <property type="protein sequence ID" value="KTT71524.1"/>
    <property type="molecule type" value="Genomic_DNA"/>
</dbReference>
<evidence type="ECO:0000256" key="4">
    <source>
        <dbReference type="ARBA" id="ARBA00022793"/>
    </source>
</evidence>
<dbReference type="NCBIfam" id="TIGR01464">
    <property type="entry name" value="hemE"/>
    <property type="match status" value="1"/>
</dbReference>
<dbReference type="InterPro" id="IPR038071">
    <property type="entry name" value="UROD/MetE-like_sf"/>
</dbReference>
<evidence type="ECO:0000256" key="5">
    <source>
        <dbReference type="ARBA" id="ARBA00023239"/>
    </source>
</evidence>
<evidence type="ECO:0000256" key="6">
    <source>
        <dbReference type="ARBA" id="ARBA00023244"/>
    </source>
</evidence>
<gene>
    <name evidence="7" type="primary">hemE</name>
    <name evidence="12" type="ORF">NS319_05930</name>
</gene>
<comment type="caution">
    <text evidence="12">The sequence shown here is derived from an EMBL/GenBank/DDBJ whole genome shotgun (WGS) entry which is preliminary data.</text>
</comment>
<feature type="binding site" evidence="7">
    <location>
        <position position="147"/>
    </location>
    <ligand>
        <name>substrate</name>
    </ligand>
</feature>
<dbReference type="PANTHER" id="PTHR21091">
    <property type="entry name" value="METHYLTETRAHYDROFOLATE:HOMOCYSTEINE METHYLTRANSFERASE RELATED"/>
    <property type="match status" value="1"/>
</dbReference>
<evidence type="ECO:0000313" key="13">
    <source>
        <dbReference type="Proteomes" id="UP000072867"/>
    </source>
</evidence>
<dbReference type="InterPro" id="IPR006361">
    <property type="entry name" value="Uroporphyrinogen_deCO2ase_HemE"/>
</dbReference>
<comment type="similarity">
    <text evidence="2 7 9">Belongs to the uroporphyrinogen decarboxylase family.</text>
</comment>
<evidence type="ECO:0000256" key="2">
    <source>
        <dbReference type="ARBA" id="ARBA00009935"/>
    </source>
</evidence>
<sequence length="340" mass="36518">MRKSLLSVLKGERLATPPMWLMRQAGRYLPEYRELRAQKGGFLALATDPEAAAEVTLQPIRRFGFDGAILFSDILMVPWALGQDLSFGAGEGPRLAPALVDHALNALTRAPERLEPVYATVARVKAQLPLQTSFLGFAGSPWTVATYMVAGQGSKDQGETRRFAYADPAGFGAIIDAIVAMTIDYLAGQVENGVEAVQLFDSWAGSLSPAQFERWVIAPNAAIVQGFRTRCPGVPVIGFPKGAGGKLPAYARETGVDAVGLDETVDPVWADTYLPKDLPVQGNLDPLALIAGGEALDGAVDRILAAFAERPHIFNLGHGILPDTPIAHVERLIARVRNNR</sequence>
<dbReference type="HAMAP" id="MF_00218">
    <property type="entry name" value="URO_D"/>
    <property type="match status" value="1"/>
</dbReference>
<comment type="subunit">
    <text evidence="7">Homodimer.</text>
</comment>
<dbReference type="Gene3D" id="3.20.20.210">
    <property type="match status" value="1"/>
</dbReference>
<comment type="catalytic activity">
    <reaction evidence="7 8">
        <text>uroporphyrinogen III + 4 H(+) = coproporphyrinogen III + 4 CO2</text>
        <dbReference type="Rhea" id="RHEA:19865"/>
        <dbReference type="ChEBI" id="CHEBI:15378"/>
        <dbReference type="ChEBI" id="CHEBI:16526"/>
        <dbReference type="ChEBI" id="CHEBI:57308"/>
        <dbReference type="ChEBI" id="CHEBI:57309"/>
        <dbReference type="EC" id="4.1.1.37"/>
    </reaction>
</comment>
<dbReference type="PATRIC" id="fig|33051.3.peg.2180"/>
<name>A0A147I1R0_9SPHN</name>
<dbReference type="PANTHER" id="PTHR21091:SF169">
    <property type="entry name" value="UROPORPHYRINOGEN DECARBOXYLASE"/>
    <property type="match status" value="1"/>
</dbReference>
<feature type="binding site" evidence="7">
    <location>
        <position position="202"/>
    </location>
    <ligand>
        <name>substrate</name>
    </ligand>
</feature>
<evidence type="ECO:0000256" key="3">
    <source>
        <dbReference type="ARBA" id="ARBA00012288"/>
    </source>
</evidence>
<evidence type="ECO:0000259" key="11">
    <source>
        <dbReference type="PROSITE" id="PS00907"/>
    </source>
</evidence>
<dbReference type="AlphaFoldDB" id="A0A147I1R0"/>
<evidence type="ECO:0000256" key="8">
    <source>
        <dbReference type="RuleBase" id="RU000554"/>
    </source>
</evidence>
<evidence type="ECO:0000256" key="7">
    <source>
        <dbReference type="HAMAP-Rule" id="MF_00218"/>
    </source>
</evidence>
<dbReference type="SUPFAM" id="SSF51726">
    <property type="entry name" value="UROD/MetE-like"/>
    <property type="match status" value="1"/>
</dbReference>
<dbReference type="STRING" id="33051.SB4_09320"/>
<feature type="domain" description="Uroporphyrinogen decarboxylase (URO-D)" evidence="10">
    <location>
        <begin position="18"/>
        <end position="27"/>
    </location>
</feature>
<dbReference type="Proteomes" id="UP000072867">
    <property type="component" value="Unassembled WGS sequence"/>
</dbReference>
<keyword evidence="5 7" id="KW-0456">Lyase</keyword>
<evidence type="ECO:0000259" key="10">
    <source>
        <dbReference type="PROSITE" id="PS00906"/>
    </source>
</evidence>
<dbReference type="GO" id="GO:0004853">
    <property type="term" value="F:uroporphyrinogen decarboxylase activity"/>
    <property type="evidence" value="ECO:0007669"/>
    <property type="project" value="UniProtKB-UniRule"/>
</dbReference>
<evidence type="ECO:0000256" key="1">
    <source>
        <dbReference type="ARBA" id="ARBA00004804"/>
    </source>
</evidence>
<dbReference type="GO" id="GO:0019353">
    <property type="term" value="P:protoporphyrinogen IX biosynthetic process from glutamate"/>
    <property type="evidence" value="ECO:0007669"/>
    <property type="project" value="TreeGrafter"/>
</dbReference>
<proteinExistence type="inferred from homology"/>
<comment type="caution">
    <text evidence="7">Lacks conserved residue(s) required for the propagation of feature annotation.</text>
</comment>
<dbReference type="InterPro" id="IPR000257">
    <property type="entry name" value="Uroporphyrinogen_deCOase"/>
</dbReference>
<feature type="binding site" evidence="7">
    <location>
        <begin position="23"/>
        <end position="27"/>
    </location>
    <ligand>
        <name>substrate</name>
    </ligand>
</feature>
<keyword evidence="4 7" id="KW-0210">Decarboxylase</keyword>
<reference evidence="12 13" key="1">
    <citation type="journal article" date="2016" name="Front. Microbiol.">
        <title>Genomic Resource of Rice Seed Associated Bacteria.</title>
        <authorList>
            <person name="Midha S."/>
            <person name="Bansal K."/>
            <person name="Sharma S."/>
            <person name="Kumar N."/>
            <person name="Patil P.P."/>
            <person name="Chaudhry V."/>
            <person name="Patil P.B."/>
        </authorList>
    </citation>
    <scope>NUCLEOTIDE SEQUENCE [LARGE SCALE GENOMIC DNA]</scope>
    <source>
        <strain evidence="12 13">NS319</strain>
    </source>
</reference>
<feature type="site" description="Transition state stabilizer" evidence="7">
    <location>
        <position position="73"/>
    </location>
</feature>
<comment type="function">
    <text evidence="7">Catalyzes the decarboxylation of four acetate groups of uroporphyrinogen-III to yield coproporphyrinogen-III.</text>
</comment>
<dbReference type="EC" id="4.1.1.37" evidence="3 7"/>
<comment type="subcellular location">
    <subcellularLocation>
        <location evidence="7">Cytoplasm</location>
    </subcellularLocation>
</comment>
<protein>
    <recommendedName>
        <fullName evidence="3 7">Uroporphyrinogen decarboxylase</fullName>
        <shortName evidence="7">UPD</shortName>
        <shortName evidence="7">URO-D</shortName>
        <ecNumber evidence="3 7">4.1.1.37</ecNumber>
    </recommendedName>
</protein>
<evidence type="ECO:0000313" key="12">
    <source>
        <dbReference type="EMBL" id="KTT71524.1"/>
    </source>
</evidence>
<dbReference type="PROSITE" id="PS00907">
    <property type="entry name" value="UROD_2"/>
    <property type="match status" value="1"/>
</dbReference>
<organism evidence="12 13">
    <name type="scientific">Sphingomonas sanguinis</name>
    <dbReference type="NCBI Taxonomy" id="33051"/>
    <lineage>
        <taxon>Bacteria</taxon>
        <taxon>Pseudomonadati</taxon>
        <taxon>Pseudomonadota</taxon>
        <taxon>Alphaproteobacteria</taxon>
        <taxon>Sphingomonadales</taxon>
        <taxon>Sphingomonadaceae</taxon>
        <taxon>Sphingomonas</taxon>
    </lineage>
</organism>
<accession>A0A147I1R0</accession>
<dbReference type="CDD" id="cd00717">
    <property type="entry name" value="URO-D"/>
    <property type="match status" value="1"/>
</dbReference>
<evidence type="ECO:0000256" key="9">
    <source>
        <dbReference type="RuleBase" id="RU004169"/>
    </source>
</evidence>
<dbReference type="PROSITE" id="PS00906">
    <property type="entry name" value="UROD_1"/>
    <property type="match status" value="1"/>
</dbReference>
<feature type="domain" description="Uroporphyrinogen decarboxylase (URO-D)" evidence="11">
    <location>
        <begin position="135"/>
        <end position="151"/>
    </location>
</feature>